<evidence type="ECO:0000313" key="5">
    <source>
        <dbReference type="Proteomes" id="UP001222325"/>
    </source>
</evidence>
<protein>
    <submittedName>
        <fullName evidence="4">Uncharacterized protein</fullName>
    </submittedName>
</protein>
<reference evidence="4" key="1">
    <citation type="submission" date="2023-03" db="EMBL/GenBank/DDBJ databases">
        <title>Massive genome expansion in bonnet fungi (Mycena s.s.) driven by repeated elements and novel gene families across ecological guilds.</title>
        <authorList>
            <consortium name="Lawrence Berkeley National Laboratory"/>
            <person name="Harder C.B."/>
            <person name="Miyauchi S."/>
            <person name="Viragh M."/>
            <person name="Kuo A."/>
            <person name="Thoen E."/>
            <person name="Andreopoulos B."/>
            <person name="Lu D."/>
            <person name="Skrede I."/>
            <person name="Drula E."/>
            <person name="Henrissat B."/>
            <person name="Morin E."/>
            <person name="Kohler A."/>
            <person name="Barry K."/>
            <person name="LaButti K."/>
            <person name="Morin E."/>
            <person name="Salamov A."/>
            <person name="Lipzen A."/>
            <person name="Mereny Z."/>
            <person name="Hegedus B."/>
            <person name="Baldrian P."/>
            <person name="Stursova M."/>
            <person name="Weitz H."/>
            <person name="Taylor A."/>
            <person name="Grigoriev I.V."/>
            <person name="Nagy L.G."/>
            <person name="Martin F."/>
            <person name="Kauserud H."/>
        </authorList>
    </citation>
    <scope>NUCLEOTIDE SEQUENCE</scope>
    <source>
        <strain evidence="4">CBHHK173m</strain>
    </source>
</reference>
<keyword evidence="2" id="KW-0732">Signal</keyword>
<feature type="signal peptide" evidence="2">
    <location>
        <begin position="1"/>
        <end position="30"/>
    </location>
</feature>
<dbReference type="Proteomes" id="UP001222325">
    <property type="component" value="Unassembled WGS sequence"/>
</dbReference>
<organism evidence="4 5">
    <name type="scientific">Mycena belliarum</name>
    <dbReference type="NCBI Taxonomy" id="1033014"/>
    <lineage>
        <taxon>Eukaryota</taxon>
        <taxon>Fungi</taxon>
        <taxon>Dikarya</taxon>
        <taxon>Basidiomycota</taxon>
        <taxon>Agaricomycotina</taxon>
        <taxon>Agaricomycetes</taxon>
        <taxon>Agaricomycetidae</taxon>
        <taxon>Agaricales</taxon>
        <taxon>Marasmiineae</taxon>
        <taxon>Mycenaceae</taxon>
        <taxon>Mycena</taxon>
    </lineage>
</organism>
<accession>A0AAD6UAE9</accession>
<dbReference type="EMBL" id="JARJCN010000021">
    <property type="protein sequence ID" value="KAJ7090900.1"/>
    <property type="molecule type" value="Genomic_DNA"/>
</dbReference>
<feature type="compositionally biased region" description="Polar residues" evidence="1">
    <location>
        <begin position="216"/>
        <end position="238"/>
    </location>
</feature>
<name>A0AAD6UAE9_9AGAR</name>
<evidence type="ECO:0000313" key="3">
    <source>
        <dbReference type="EMBL" id="KAJ7090900.1"/>
    </source>
</evidence>
<sequence length="599" mass="65592">MHELHVVPVARLSPLTFVLLSAIWAGCTVTKNTLNCTSMTIALNGHRTAVPTTPIAHTSSVASATEEWANPPPINAFVQANGPARNRPAPQIGRGPPPPGFAPVNRSASLNMLAQQPITRDYRYRSANFPPTRDDTNPGHHYPAEGPIDPMRSEGPPPGGSGQDQLAAMVESLTLENRALKAQLSAATSAPSAPAPAVRGQLSSRAKVVKSRGHRYQQSIAATTDGSDSESDTPTSRTPAVYLTKANCTTKPLKDARSALQTFVTKSMRDVCGVGPNDRWADPDERRVNEVTGETYLTPYFEGDVKDPRNVPLFDAVIDRAYNDLQNRDNMPRAVRDVNGTCDKPLLEEMTKNAFRNLKPGWKAQVDEDAKTRDHVKRQINRRLQRRVTKVKQRRGAVPTFAEKYHLDANAVAELIYEEHMSDELSAPDSDDEVYQSRETWKKEMARLIGHLNSTNAALQGLEILEVITPDWRSHKLSALFHALHEIALKTPVKDKYKRVRNTGRRCRRVPAASPYDFGIADGWLENAREDPERAPLLETWGTFGNPPGFEALNAALNSVAAAAPLGDMEGGSASALGLVSDNLDAFMTLADPQFAIST</sequence>
<dbReference type="AlphaFoldDB" id="A0AAD6UAE9"/>
<dbReference type="EMBL" id="JARJCN010000021">
    <property type="protein sequence ID" value="KAJ7090908.1"/>
    <property type="molecule type" value="Genomic_DNA"/>
</dbReference>
<feature type="region of interest" description="Disordered" evidence="1">
    <location>
        <begin position="117"/>
        <end position="164"/>
    </location>
</feature>
<comment type="caution">
    <text evidence="4">The sequence shown here is derived from an EMBL/GenBank/DDBJ whole genome shotgun (WGS) entry which is preliminary data.</text>
</comment>
<feature type="region of interest" description="Disordered" evidence="1">
    <location>
        <begin position="208"/>
        <end position="238"/>
    </location>
</feature>
<evidence type="ECO:0000256" key="2">
    <source>
        <dbReference type="SAM" id="SignalP"/>
    </source>
</evidence>
<evidence type="ECO:0000313" key="4">
    <source>
        <dbReference type="EMBL" id="KAJ7090908.1"/>
    </source>
</evidence>
<proteinExistence type="predicted"/>
<keyword evidence="5" id="KW-1185">Reference proteome</keyword>
<evidence type="ECO:0000256" key="1">
    <source>
        <dbReference type="SAM" id="MobiDB-lite"/>
    </source>
</evidence>
<gene>
    <name evidence="3" type="ORF">B0H15DRAFT_800129</name>
    <name evidence="4" type="ORF">B0H15DRAFT_800136</name>
</gene>
<feature type="chain" id="PRO_5042441741" evidence="2">
    <location>
        <begin position="31"/>
        <end position="599"/>
    </location>
</feature>